<dbReference type="PANTHER" id="PTHR23128:SF132">
    <property type="entry name" value="SERPENTINE RECEPTOR, CLASS E (EPSILON)-RELATED"/>
    <property type="match status" value="1"/>
</dbReference>
<proteinExistence type="inferred from homology"/>
<evidence type="ECO:0000256" key="2">
    <source>
        <dbReference type="SAM" id="Phobius"/>
    </source>
</evidence>
<dbReference type="PANTHER" id="PTHR23128">
    <property type="entry name" value="SERPENTINE RECEPTOR, CLASS E (EPSILON)-RELATED"/>
    <property type="match status" value="1"/>
</dbReference>
<evidence type="ECO:0000313" key="4">
    <source>
        <dbReference type="WBParaSite" id="ACAC_0000252701-mRNA-1"/>
    </source>
</evidence>
<keyword evidence="2" id="KW-0812">Transmembrane</keyword>
<sequence length="223" mass="25827">LIDTTESLLILIRENPVHAGLLVAAATIRLSFTNFLGLFLPSVVIERLFASRYIVDYEKVSRSWISATILVFTITLSIFFSTTIVLGFYHINTIILVTFIIHIVYVILYIYLLHRDFSKLRAINRGVYRRRIAYTLSIKYQLTENLRVLKVSCIISSRPIRLKKRQRAQTYLLFNMAHLTVSVLCEHVHTYLDCCVLQVNEKSIMKDVKVSPPIGEFRVDSER</sequence>
<dbReference type="Proteomes" id="UP000035642">
    <property type="component" value="Unassembled WGS sequence"/>
</dbReference>
<dbReference type="Pfam" id="PF03125">
    <property type="entry name" value="Sre"/>
    <property type="match status" value="1"/>
</dbReference>
<keyword evidence="2" id="KW-0472">Membrane</keyword>
<feature type="transmembrane region" description="Helical" evidence="2">
    <location>
        <begin position="64"/>
        <end position="88"/>
    </location>
</feature>
<feature type="transmembrane region" description="Helical" evidence="2">
    <location>
        <begin position="20"/>
        <end position="44"/>
    </location>
</feature>
<keyword evidence="2" id="KW-1133">Transmembrane helix</keyword>
<dbReference type="GO" id="GO:0016020">
    <property type="term" value="C:membrane"/>
    <property type="evidence" value="ECO:0007669"/>
    <property type="project" value="InterPro"/>
</dbReference>
<comment type="similarity">
    <text evidence="1">Belongs to the nematode receptor-like protein sre family.</text>
</comment>
<keyword evidence="3" id="KW-1185">Reference proteome</keyword>
<dbReference type="AlphaFoldDB" id="A0A0K0CY31"/>
<accession>A0A0K0CY31</accession>
<dbReference type="WBParaSite" id="ACAC_0000252701-mRNA-1">
    <property type="protein sequence ID" value="ACAC_0000252701-mRNA-1"/>
    <property type="gene ID" value="ACAC_0000252701"/>
</dbReference>
<feature type="transmembrane region" description="Helical" evidence="2">
    <location>
        <begin position="94"/>
        <end position="113"/>
    </location>
</feature>
<evidence type="ECO:0000313" key="3">
    <source>
        <dbReference type="Proteomes" id="UP000035642"/>
    </source>
</evidence>
<dbReference type="InterPro" id="IPR004151">
    <property type="entry name" value="7TM_GPCR_serpentine_rcpt_Sre"/>
</dbReference>
<evidence type="ECO:0000256" key="1">
    <source>
        <dbReference type="ARBA" id="ARBA00006803"/>
    </source>
</evidence>
<name>A0A0K0CY31_ANGCA</name>
<reference evidence="3" key="1">
    <citation type="submission" date="2012-09" db="EMBL/GenBank/DDBJ databases">
        <authorList>
            <person name="Martin A.A."/>
        </authorList>
    </citation>
    <scope>NUCLEOTIDE SEQUENCE</scope>
</reference>
<dbReference type="GO" id="GO:0007606">
    <property type="term" value="P:sensory perception of chemical stimulus"/>
    <property type="evidence" value="ECO:0007669"/>
    <property type="project" value="InterPro"/>
</dbReference>
<protein>
    <submittedName>
        <fullName evidence="4">G protein-coupled receptor</fullName>
    </submittedName>
</protein>
<organism evidence="3 4">
    <name type="scientific">Angiostrongylus cantonensis</name>
    <name type="common">Rat lungworm</name>
    <dbReference type="NCBI Taxonomy" id="6313"/>
    <lineage>
        <taxon>Eukaryota</taxon>
        <taxon>Metazoa</taxon>
        <taxon>Ecdysozoa</taxon>
        <taxon>Nematoda</taxon>
        <taxon>Chromadorea</taxon>
        <taxon>Rhabditida</taxon>
        <taxon>Rhabditina</taxon>
        <taxon>Rhabditomorpha</taxon>
        <taxon>Strongyloidea</taxon>
        <taxon>Metastrongylidae</taxon>
        <taxon>Angiostrongylus</taxon>
    </lineage>
</organism>
<reference evidence="4" key="2">
    <citation type="submission" date="2017-02" db="UniProtKB">
        <authorList>
            <consortium name="WormBaseParasite"/>
        </authorList>
    </citation>
    <scope>IDENTIFICATION</scope>
</reference>